<organism evidence="2 3">
    <name type="scientific">Rhododendron williamsianum</name>
    <dbReference type="NCBI Taxonomy" id="262921"/>
    <lineage>
        <taxon>Eukaryota</taxon>
        <taxon>Viridiplantae</taxon>
        <taxon>Streptophyta</taxon>
        <taxon>Embryophyta</taxon>
        <taxon>Tracheophyta</taxon>
        <taxon>Spermatophyta</taxon>
        <taxon>Magnoliopsida</taxon>
        <taxon>eudicotyledons</taxon>
        <taxon>Gunneridae</taxon>
        <taxon>Pentapetalae</taxon>
        <taxon>asterids</taxon>
        <taxon>Ericales</taxon>
        <taxon>Ericaceae</taxon>
        <taxon>Ericoideae</taxon>
        <taxon>Rhodoreae</taxon>
        <taxon>Rhododendron</taxon>
    </lineage>
</organism>
<comment type="caution">
    <text evidence="2">The sequence shown here is derived from an EMBL/GenBank/DDBJ whole genome shotgun (WGS) entry which is preliminary data.</text>
</comment>
<protein>
    <submittedName>
        <fullName evidence="2">Uncharacterized protein</fullName>
    </submittedName>
</protein>
<accession>A0A6A4KRR1</accession>
<evidence type="ECO:0000313" key="2">
    <source>
        <dbReference type="EMBL" id="KAE9446804.1"/>
    </source>
</evidence>
<gene>
    <name evidence="2" type="ORF">C3L33_21300</name>
</gene>
<feature type="compositionally biased region" description="Acidic residues" evidence="1">
    <location>
        <begin position="1"/>
        <end position="15"/>
    </location>
</feature>
<dbReference type="OrthoDB" id="1938824at2759"/>
<proteinExistence type="predicted"/>
<reference evidence="2 3" key="1">
    <citation type="journal article" date="2019" name="Genome Biol. Evol.">
        <title>The Rhododendron genome and chromosomal organization provide insight into shared whole-genome duplications across the heath family (Ericaceae).</title>
        <authorList>
            <person name="Soza V.L."/>
            <person name="Lindsley D."/>
            <person name="Waalkes A."/>
            <person name="Ramage E."/>
            <person name="Patwardhan R.P."/>
            <person name="Burton J.N."/>
            <person name="Adey A."/>
            <person name="Kumar A."/>
            <person name="Qiu R."/>
            <person name="Shendure J."/>
            <person name="Hall B."/>
        </authorList>
    </citation>
    <scope>NUCLEOTIDE SEQUENCE [LARGE SCALE GENOMIC DNA]</scope>
    <source>
        <strain evidence="2">RSF 1966-606</strain>
    </source>
</reference>
<dbReference type="InterPro" id="IPR032675">
    <property type="entry name" value="LRR_dom_sf"/>
</dbReference>
<dbReference type="Gene3D" id="3.80.10.10">
    <property type="entry name" value="Ribonuclease Inhibitor"/>
    <property type="match status" value="1"/>
</dbReference>
<dbReference type="SUPFAM" id="SSF52047">
    <property type="entry name" value="RNI-like"/>
    <property type="match status" value="1"/>
</dbReference>
<dbReference type="AlphaFoldDB" id="A0A6A4KRR1"/>
<name>A0A6A4KRR1_9ERIC</name>
<feature type="non-terminal residue" evidence="2">
    <location>
        <position position="1"/>
    </location>
</feature>
<keyword evidence="3" id="KW-1185">Reference proteome</keyword>
<dbReference type="Proteomes" id="UP000428333">
    <property type="component" value="Linkage Group LG13"/>
</dbReference>
<evidence type="ECO:0000313" key="3">
    <source>
        <dbReference type="Proteomes" id="UP000428333"/>
    </source>
</evidence>
<feature type="region of interest" description="Disordered" evidence="1">
    <location>
        <begin position="1"/>
        <end position="40"/>
    </location>
</feature>
<dbReference type="EMBL" id="QEFC01003725">
    <property type="protein sequence ID" value="KAE9446804.1"/>
    <property type="molecule type" value="Genomic_DNA"/>
</dbReference>
<sequence>MESDEEGSLSADDESWSGARQETLEPLKSNPELSKGKGPESSHLLPWDLFCENVGQSLDSSSALQQMAIQGCELLNELPPHIGALRKLEVFDLEGTEIMYLPREIGELISLRSFKVSLCGRANYYGETKQTGIAISTEVLSLFPQLEELSIDVSPDGEYDDVNPDSEWWDAELKAILNALSSSNKLRILNLYLPSIELSQQIMYRNLFGFRFIVGRRPQRIIYRLPNAVEERFNRWEKKFKKCLKYINGEGMPSGIIEALNHASGSSWTGIGLSRAYGGRLPQNSQYSDSRNANVHRFGYPETYPEYCKIVGEKEWWESLRWHDSEWSRTAQPAFEELRTDEDFMDQLVRDIYSPMDFDFDKPDIGPDEMVESNDEMVERDFEEIQDYEQEKISKGSRSKFPHLDLCK</sequence>
<evidence type="ECO:0000256" key="1">
    <source>
        <dbReference type="SAM" id="MobiDB-lite"/>
    </source>
</evidence>